<keyword evidence="2" id="KW-1185">Reference proteome</keyword>
<evidence type="ECO:0000313" key="2">
    <source>
        <dbReference type="Proteomes" id="UP000321183"/>
    </source>
</evidence>
<dbReference type="AlphaFoldDB" id="A0A510GBQ7"/>
<dbReference type="KEGG" id="ras:RAS_04680"/>
<accession>A0A510GBQ7</accession>
<dbReference type="EMBL" id="AP019563">
    <property type="protein sequence ID" value="BBJ31359.1"/>
    <property type="molecule type" value="Genomic_DNA"/>
</dbReference>
<reference evidence="1 2" key="1">
    <citation type="submission" date="2019-04" db="EMBL/GenBank/DDBJ databases">
        <title>Draft genome sequence of Rickettsia asiatica Maytaro1284.</title>
        <authorList>
            <person name="Thu M."/>
            <person name="Qiu Y."/>
            <person name="Nakao R."/>
        </authorList>
    </citation>
    <scope>NUCLEOTIDE SEQUENCE [LARGE SCALE GENOMIC DNA]</scope>
    <source>
        <strain evidence="1 2">Maytaro1284</strain>
    </source>
</reference>
<protein>
    <submittedName>
        <fullName evidence="1">Uncharacterized protein</fullName>
    </submittedName>
</protein>
<name>A0A510GBQ7_9RICK</name>
<evidence type="ECO:0000313" key="1">
    <source>
        <dbReference type="EMBL" id="BBJ31359.1"/>
    </source>
</evidence>
<proteinExistence type="predicted"/>
<dbReference type="Proteomes" id="UP000321183">
    <property type="component" value="Chromosome"/>
</dbReference>
<organism evidence="1 2">
    <name type="scientific">Rickettsia asiatica</name>
    <dbReference type="NCBI Taxonomy" id="238800"/>
    <lineage>
        <taxon>Bacteria</taxon>
        <taxon>Pseudomonadati</taxon>
        <taxon>Pseudomonadota</taxon>
        <taxon>Alphaproteobacteria</taxon>
        <taxon>Rickettsiales</taxon>
        <taxon>Rickettsiaceae</taxon>
        <taxon>Rickettsieae</taxon>
        <taxon>Rickettsia</taxon>
        <taxon>spotted fever group</taxon>
    </lineage>
</organism>
<gene>
    <name evidence="1" type="ORF">RAS_04680</name>
</gene>
<sequence>MLLTPKLQRILPLIPASAMLKVVSTPSAIIVTLLTKLLPSLLFGMCCCSLFLLISTKEPLILPNERLLTSISALLFVSLFK</sequence>